<feature type="region of interest" description="Disordered" evidence="1">
    <location>
        <begin position="1"/>
        <end position="22"/>
    </location>
</feature>
<reference evidence="2 3" key="1">
    <citation type="journal article" date="2013" name="Chin. Sci. Bull.">
        <title>Genome survey uncovers the secrets of sex and lifestyle in caterpillar fungus.</title>
        <authorList>
            <person name="Hu X."/>
            <person name="Zhang Y."/>
            <person name="Xiao G."/>
            <person name="Zheng P."/>
            <person name="Xia Y."/>
            <person name="Zhang X."/>
            <person name="St Leger R.J."/>
            <person name="Liu X."/>
            <person name="Wang C."/>
        </authorList>
    </citation>
    <scope>NUCLEOTIDE SEQUENCE [LARGE SCALE GENOMIC DNA]</scope>
    <source>
        <strain evidence="3">Co18 / CGMCC 3.14243</strain>
        <tissue evidence="2">Fruit-body</tissue>
    </source>
</reference>
<dbReference type="EMBL" id="KE653910">
    <property type="protein sequence ID" value="EQK98871.1"/>
    <property type="molecule type" value="Genomic_DNA"/>
</dbReference>
<dbReference type="Proteomes" id="UP000019374">
    <property type="component" value="Unassembled WGS sequence"/>
</dbReference>
<dbReference type="HOGENOM" id="CLU_2292493_0_0_1"/>
<name>T5AAV0_OPHSC</name>
<organism evidence="2 3">
    <name type="scientific">Ophiocordyceps sinensis (strain Co18 / CGMCC 3.14243)</name>
    <name type="common">Yarsagumba caterpillar fungus</name>
    <name type="synonym">Hirsutella sinensis</name>
    <dbReference type="NCBI Taxonomy" id="911162"/>
    <lineage>
        <taxon>Eukaryota</taxon>
        <taxon>Fungi</taxon>
        <taxon>Dikarya</taxon>
        <taxon>Ascomycota</taxon>
        <taxon>Pezizomycotina</taxon>
        <taxon>Sordariomycetes</taxon>
        <taxon>Hypocreomycetidae</taxon>
        <taxon>Hypocreales</taxon>
        <taxon>Ophiocordycipitaceae</taxon>
        <taxon>Ophiocordyceps</taxon>
    </lineage>
</organism>
<evidence type="ECO:0000256" key="1">
    <source>
        <dbReference type="SAM" id="MobiDB-lite"/>
    </source>
</evidence>
<proteinExistence type="predicted"/>
<protein>
    <submittedName>
        <fullName evidence="2">Uncharacterized protein</fullName>
    </submittedName>
</protein>
<accession>T5AAV0</accession>
<evidence type="ECO:0000313" key="3">
    <source>
        <dbReference type="Proteomes" id="UP000019374"/>
    </source>
</evidence>
<gene>
    <name evidence="2" type="ORF">OCS_05412</name>
</gene>
<dbReference type="AlphaFoldDB" id="T5AAV0"/>
<sequence length="101" mass="10926">METAGAGRLPGGRGLRRRGLRQDGDHDWLDKHAVFHGTVKVVPSLDAAVILARLFLELDADPFSDREVGLAGEANDAPAAIAELDRLAKLEVGHHGQQQER</sequence>
<evidence type="ECO:0000313" key="2">
    <source>
        <dbReference type="EMBL" id="EQK98871.1"/>
    </source>
</evidence>